<sequence>MRIVMTVLAIVVVVFGLFSASVVVWGSWWRVLDMPTAEEWSAFFGASALVALGFAWYQIRQVDQSNKALIASNELGRQVNIEAVRPRVQVALEPTRFVQNNRGAPVEGTLHIAVRNIGVSPAHDVCLRVSPPFTSLEKYFKPGRMGAHFAEINGAFGGEVSFRTLHPGNTYVWFLGQVPGLFDDRSGIPRRWEVEAEYGGTVSSEPFREKFILDLDVEKRIELPVDPLVRIGRDIEIVGSKLEAIKGVVSRKLALSDEAVEALGRRDLRGRLASTRRRRTPSWLRKRR</sequence>
<dbReference type="AlphaFoldDB" id="A0A2S0WSZ8"/>
<gene>
    <name evidence="2" type="ORF">DCE93_01295</name>
</gene>
<dbReference type="Proteomes" id="UP000244729">
    <property type="component" value="Chromosome"/>
</dbReference>
<organism evidence="2 3">
    <name type="scientific">Agromyces badenianii</name>
    <dbReference type="NCBI Taxonomy" id="2080742"/>
    <lineage>
        <taxon>Bacteria</taxon>
        <taxon>Bacillati</taxon>
        <taxon>Actinomycetota</taxon>
        <taxon>Actinomycetes</taxon>
        <taxon>Micrococcales</taxon>
        <taxon>Microbacteriaceae</taxon>
        <taxon>Agromyces</taxon>
    </lineage>
</organism>
<dbReference type="EMBL" id="CP028913">
    <property type="protein sequence ID" value="AWB94473.1"/>
    <property type="molecule type" value="Genomic_DNA"/>
</dbReference>
<keyword evidence="1" id="KW-0812">Transmembrane</keyword>
<dbReference type="OrthoDB" id="5116871at2"/>
<protein>
    <submittedName>
        <fullName evidence="2">Uncharacterized protein</fullName>
    </submittedName>
</protein>
<dbReference type="RefSeq" id="WP_108594299.1">
    <property type="nucleotide sequence ID" value="NZ_CP028913.1"/>
</dbReference>
<keyword evidence="3" id="KW-1185">Reference proteome</keyword>
<feature type="transmembrane region" description="Helical" evidence="1">
    <location>
        <begin position="40"/>
        <end position="57"/>
    </location>
</feature>
<keyword evidence="1" id="KW-1133">Transmembrane helix</keyword>
<reference evidence="2 3" key="1">
    <citation type="submission" date="2018-04" db="EMBL/GenBank/DDBJ databases">
        <authorList>
            <person name="Li J."/>
        </authorList>
    </citation>
    <scope>NUCLEOTIDE SEQUENCE [LARGE SCALE GENOMIC DNA]</scope>
    <source>
        <strain evidence="3">30A</strain>
    </source>
</reference>
<dbReference type="KEGG" id="agm:DCE93_01295"/>
<evidence type="ECO:0000256" key="1">
    <source>
        <dbReference type="SAM" id="Phobius"/>
    </source>
</evidence>
<proteinExistence type="predicted"/>
<accession>A0A2S0WSZ8</accession>
<feature type="transmembrane region" description="Helical" evidence="1">
    <location>
        <begin position="7"/>
        <end position="28"/>
    </location>
</feature>
<evidence type="ECO:0000313" key="3">
    <source>
        <dbReference type="Proteomes" id="UP000244729"/>
    </source>
</evidence>
<keyword evidence="1" id="KW-0472">Membrane</keyword>
<name>A0A2S0WSZ8_9MICO</name>
<evidence type="ECO:0000313" key="2">
    <source>
        <dbReference type="EMBL" id="AWB94473.1"/>
    </source>
</evidence>